<protein>
    <submittedName>
        <fullName evidence="1">Putative UDP-glucuronosyl/UDP-glucosyltransferase</fullName>
    </submittedName>
</protein>
<dbReference type="Gene3D" id="3.40.50.2000">
    <property type="entry name" value="Glycogen Phosphorylase B"/>
    <property type="match status" value="2"/>
</dbReference>
<keyword evidence="1" id="KW-0808">Transferase</keyword>
<dbReference type="OMA" id="GVEMRCK"/>
<comment type="caution">
    <text evidence="1">The sequence shown here is derived from an EMBL/GenBank/DDBJ whole genome shotgun (WGS) entry which is preliminary data.</text>
</comment>
<proteinExistence type="predicted"/>
<dbReference type="Proteomes" id="UP000238479">
    <property type="component" value="Chromosome 4"/>
</dbReference>
<evidence type="ECO:0000313" key="2">
    <source>
        <dbReference type="Proteomes" id="UP000238479"/>
    </source>
</evidence>
<dbReference type="STRING" id="74649.A0A2P6QV08"/>
<dbReference type="Gramene" id="PRQ38016">
    <property type="protein sequence ID" value="PRQ38016"/>
    <property type="gene ID" value="RchiOBHm_Chr4g0409101"/>
</dbReference>
<dbReference type="AlphaFoldDB" id="A0A2P6QV08"/>
<dbReference type="SUPFAM" id="SSF53756">
    <property type="entry name" value="UDP-Glycosyltransferase/glycogen phosphorylase"/>
    <property type="match status" value="1"/>
</dbReference>
<organism evidence="1 2">
    <name type="scientific">Rosa chinensis</name>
    <name type="common">China rose</name>
    <dbReference type="NCBI Taxonomy" id="74649"/>
    <lineage>
        <taxon>Eukaryota</taxon>
        <taxon>Viridiplantae</taxon>
        <taxon>Streptophyta</taxon>
        <taxon>Embryophyta</taxon>
        <taxon>Tracheophyta</taxon>
        <taxon>Spermatophyta</taxon>
        <taxon>Magnoliopsida</taxon>
        <taxon>eudicotyledons</taxon>
        <taxon>Gunneridae</taxon>
        <taxon>Pentapetalae</taxon>
        <taxon>rosids</taxon>
        <taxon>fabids</taxon>
        <taxon>Rosales</taxon>
        <taxon>Rosaceae</taxon>
        <taxon>Rosoideae</taxon>
        <taxon>Rosoideae incertae sedis</taxon>
        <taxon>Rosa</taxon>
    </lineage>
</organism>
<dbReference type="EMBL" id="PDCK01000042">
    <property type="protein sequence ID" value="PRQ38016.1"/>
    <property type="molecule type" value="Genomic_DNA"/>
</dbReference>
<reference evidence="1 2" key="1">
    <citation type="journal article" date="2018" name="Nat. Genet.">
        <title>The Rosa genome provides new insights in the design of modern roses.</title>
        <authorList>
            <person name="Bendahmane M."/>
        </authorList>
    </citation>
    <scope>NUCLEOTIDE SEQUENCE [LARGE SCALE GENOMIC DNA]</scope>
    <source>
        <strain evidence="2">cv. Old Blush</strain>
    </source>
</reference>
<accession>A0A2P6QV08</accession>
<evidence type="ECO:0000313" key="1">
    <source>
        <dbReference type="EMBL" id="PRQ38016.1"/>
    </source>
</evidence>
<dbReference type="GO" id="GO:0016740">
    <property type="term" value="F:transferase activity"/>
    <property type="evidence" value="ECO:0007669"/>
    <property type="project" value="UniProtKB-KW"/>
</dbReference>
<dbReference type="PANTHER" id="PTHR48045:SF37">
    <property type="entry name" value="UDP-GLYCOSYLTRANSFERASE 92A1-LIKE"/>
    <property type="match status" value="1"/>
</dbReference>
<gene>
    <name evidence="1" type="ORF">RchiOBHm_Chr4g0409101</name>
</gene>
<keyword evidence="2" id="KW-1185">Reference proteome</keyword>
<dbReference type="PANTHER" id="PTHR48045">
    <property type="entry name" value="UDP-GLYCOSYLTRANSFERASE 72B1"/>
    <property type="match status" value="1"/>
</dbReference>
<name>A0A2P6QV08_ROSCH</name>
<sequence length="111" mass="12072">MVESLSREVPIINWPLAVKQAFNSKLLAEEMGVSVELTRNVKSNAVAEEVRRVIELMVDESGEGGEIRRRAGEIMEKISGAVGEDGEAKGSSVKALDDFVSKLLSQREGRG</sequence>